<comment type="caution">
    <text evidence="2">The sequence shown here is derived from an EMBL/GenBank/DDBJ whole genome shotgun (WGS) entry which is preliminary data.</text>
</comment>
<evidence type="ECO:0000313" key="3">
    <source>
        <dbReference type="Proteomes" id="UP000256328"/>
    </source>
</evidence>
<dbReference type="InterPro" id="IPR000073">
    <property type="entry name" value="AB_hydrolase_1"/>
</dbReference>
<protein>
    <recommendedName>
        <fullName evidence="1">AB hydrolase-1 domain-containing protein</fullName>
    </recommendedName>
</protein>
<dbReference type="Proteomes" id="UP000256328">
    <property type="component" value="Unassembled WGS sequence"/>
</dbReference>
<name>A0A3D8QTK0_9HELO</name>
<dbReference type="SUPFAM" id="SSF53474">
    <property type="entry name" value="alpha/beta-Hydrolases"/>
    <property type="match status" value="1"/>
</dbReference>
<reference evidence="2 3" key="1">
    <citation type="journal article" date="2018" name="IMA Fungus">
        <title>IMA Genome-F 9: Draft genome sequence of Annulohypoxylon stygium, Aspergillus mulundensis, Berkeleyomyces basicola (syn. Thielaviopsis basicola), Ceratocystis smalleyi, two Cercospora beticola strains, Coleophoma cylindrospora, Fusarium fracticaudum, Phialophora cf. hyalina, and Morchella septimelata.</title>
        <authorList>
            <person name="Wingfield B.D."/>
            <person name="Bills G.F."/>
            <person name="Dong Y."/>
            <person name="Huang W."/>
            <person name="Nel W.J."/>
            <person name="Swalarsk-Parry B.S."/>
            <person name="Vaghefi N."/>
            <person name="Wilken P.M."/>
            <person name="An Z."/>
            <person name="de Beer Z.W."/>
            <person name="De Vos L."/>
            <person name="Chen L."/>
            <person name="Duong T.A."/>
            <person name="Gao Y."/>
            <person name="Hammerbacher A."/>
            <person name="Kikkert J.R."/>
            <person name="Li Y."/>
            <person name="Li H."/>
            <person name="Li K."/>
            <person name="Li Q."/>
            <person name="Liu X."/>
            <person name="Ma X."/>
            <person name="Naidoo K."/>
            <person name="Pethybridge S.J."/>
            <person name="Sun J."/>
            <person name="Steenkamp E.T."/>
            <person name="van der Nest M.A."/>
            <person name="van Wyk S."/>
            <person name="Wingfield M.J."/>
            <person name="Xiong C."/>
            <person name="Yue Q."/>
            <person name="Zhang X."/>
        </authorList>
    </citation>
    <scope>NUCLEOTIDE SEQUENCE [LARGE SCALE GENOMIC DNA]</scope>
    <source>
        <strain evidence="2 3">BP5796</strain>
    </source>
</reference>
<organism evidence="2 3">
    <name type="scientific">Coleophoma crateriformis</name>
    <dbReference type="NCBI Taxonomy" id="565419"/>
    <lineage>
        <taxon>Eukaryota</taxon>
        <taxon>Fungi</taxon>
        <taxon>Dikarya</taxon>
        <taxon>Ascomycota</taxon>
        <taxon>Pezizomycotina</taxon>
        <taxon>Leotiomycetes</taxon>
        <taxon>Helotiales</taxon>
        <taxon>Dermateaceae</taxon>
        <taxon>Coleophoma</taxon>
    </lineage>
</organism>
<dbReference type="PANTHER" id="PTHR43194:SF2">
    <property type="entry name" value="PEROXISOMAL MEMBRANE PROTEIN LPX1"/>
    <property type="match status" value="1"/>
</dbReference>
<evidence type="ECO:0000313" key="2">
    <source>
        <dbReference type="EMBL" id="RDW65153.1"/>
    </source>
</evidence>
<sequence>MTTTYIETDGGKLAVDVEGEGRLIICSPAMGDTRDSFAPLSAKLVAAGFRVARVDLRGHGDSTAKFKRYGDEAIADDYLTLIKALGGGRPAVLAGSSMSAAASVIAAGREPDLVAGIVLLAPFLRNGGNILLRWTLRVALWKPWGPYIWRAYSKTLWPGLGDKKAERAISRTALLDRPGRWKAFHATVVGANHDVVGPWLRGVIKTPALVVIGDADPDWAHPVEEAKWVASNFPNAEMTIVVPGVGHAPMFENVDAVAPGLIQFLEKIQFK</sequence>
<gene>
    <name evidence="2" type="ORF">BP5796_09845</name>
</gene>
<dbReference type="OrthoDB" id="408373at2759"/>
<dbReference type="EMBL" id="PDLN01000015">
    <property type="protein sequence ID" value="RDW65153.1"/>
    <property type="molecule type" value="Genomic_DNA"/>
</dbReference>
<dbReference type="InterPro" id="IPR050228">
    <property type="entry name" value="Carboxylesterase_BioH"/>
</dbReference>
<dbReference type="PANTHER" id="PTHR43194">
    <property type="entry name" value="HYDROLASE ALPHA/BETA FOLD FAMILY"/>
    <property type="match status" value="1"/>
</dbReference>
<dbReference type="AlphaFoldDB" id="A0A3D8QTK0"/>
<feature type="domain" description="AB hydrolase-1" evidence="1">
    <location>
        <begin position="28"/>
        <end position="258"/>
    </location>
</feature>
<dbReference type="Pfam" id="PF12697">
    <property type="entry name" value="Abhydrolase_6"/>
    <property type="match status" value="1"/>
</dbReference>
<dbReference type="InterPro" id="IPR029058">
    <property type="entry name" value="AB_hydrolase_fold"/>
</dbReference>
<accession>A0A3D8QTK0</accession>
<evidence type="ECO:0000259" key="1">
    <source>
        <dbReference type="Pfam" id="PF12697"/>
    </source>
</evidence>
<dbReference type="Gene3D" id="3.40.50.1820">
    <property type="entry name" value="alpha/beta hydrolase"/>
    <property type="match status" value="1"/>
</dbReference>
<proteinExistence type="predicted"/>
<keyword evidence="3" id="KW-1185">Reference proteome</keyword>